<dbReference type="RefSeq" id="WP_326926984.1">
    <property type="nucleotide sequence ID" value="NZ_CP123443.1"/>
</dbReference>
<gene>
    <name evidence="1" type="ORF">P0082_09955</name>
</gene>
<evidence type="ECO:0000313" key="2">
    <source>
        <dbReference type="Proteomes" id="UP001228690"/>
    </source>
</evidence>
<accession>A0ABY8MI03</accession>
<proteinExistence type="predicted"/>
<keyword evidence="2" id="KW-1185">Reference proteome</keyword>
<protein>
    <submittedName>
        <fullName evidence="1">Uncharacterized protein</fullName>
    </submittedName>
</protein>
<name>A0ABY8MI03_9SPIO</name>
<dbReference type="Proteomes" id="UP001228690">
    <property type="component" value="Chromosome"/>
</dbReference>
<dbReference type="EMBL" id="CP123443">
    <property type="protein sequence ID" value="WGK68798.1"/>
    <property type="molecule type" value="Genomic_DNA"/>
</dbReference>
<sequence>MNSEILLTREIEIETWHIQGTIAKAQERKEIMLVLKFLAEPPDNRARDFASELLFVGDDNPRQVVAQRMLALSKLYGLTDEEPSSGVYSLTDKGKEALETKEVFVPEDGCWALSVSNDPLLPHSVIQVASFEESNAFSESIGKDAKSELEKRKQKIKRLPQWIRQVTKLGELSPHVGGKKLRIDSIEDKGEKASPKQSITLEWTVSKNSIRLSDNKLPDNNKKILNQFEGPGLDWNDVWEILLHNEDRLDD</sequence>
<evidence type="ECO:0000313" key="1">
    <source>
        <dbReference type="EMBL" id="WGK68798.1"/>
    </source>
</evidence>
<organism evidence="1 2">
    <name type="scientific">Candidatus Haliotispira prima</name>
    <dbReference type="NCBI Taxonomy" id="3034016"/>
    <lineage>
        <taxon>Bacteria</taxon>
        <taxon>Pseudomonadati</taxon>
        <taxon>Spirochaetota</taxon>
        <taxon>Spirochaetia</taxon>
        <taxon>Spirochaetales</taxon>
        <taxon>Spirochaetaceae</taxon>
        <taxon>Candidatus Haliotispira</taxon>
    </lineage>
</organism>
<reference evidence="1 2" key="1">
    <citation type="submission" date="2023-04" db="EMBL/GenBank/DDBJ databases">
        <title>Spirochaete genome identified in red abalone sample constitutes a novel genus.</title>
        <authorList>
            <person name="Sharma S.P."/>
            <person name="Purcell C.M."/>
            <person name="Hyde J.R."/>
            <person name="Severin A.J."/>
        </authorList>
    </citation>
    <scope>NUCLEOTIDE SEQUENCE [LARGE SCALE GENOMIC DNA]</scope>
    <source>
        <strain evidence="1 2">SP-2023</strain>
    </source>
</reference>